<protein>
    <submittedName>
        <fullName evidence="4">Bifunctional diguanylate cyclase/phosphodiesterase</fullName>
    </submittedName>
</protein>
<evidence type="ECO:0000313" key="4">
    <source>
        <dbReference type="EMBL" id="MDC7684601.1"/>
    </source>
</evidence>
<name>A0ABT5HWY9_9CAUL</name>
<feature type="domain" description="GGDEF" evidence="3">
    <location>
        <begin position="261"/>
        <end position="390"/>
    </location>
</feature>
<feature type="transmembrane region" description="Helical" evidence="1">
    <location>
        <begin position="149"/>
        <end position="169"/>
    </location>
</feature>
<organism evidence="4 5">
    <name type="scientific">Asticcacaulis aquaticus</name>
    <dbReference type="NCBI Taxonomy" id="2984212"/>
    <lineage>
        <taxon>Bacteria</taxon>
        <taxon>Pseudomonadati</taxon>
        <taxon>Pseudomonadota</taxon>
        <taxon>Alphaproteobacteria</taxon>
        <taxon>Caulobacterales</taxon>
        <taxon>Caulobacteraceae</taxon>
        <taxon>Asticcacaulis</taxon>
    </lineage>
</organism>
<dbReference type="Proteomes" id="UP001214854">
    <property type="component" value="Unassembled WGS sequence"/>
</dbReference>
<feature type="transmembrane region" description="Helical" evidence="1">
    <location>
        <begin position="29"/>
        <end position="49"/>
    </location>
</feature>
<dbReference type="EMBL" id="JAQQKX010000013">
    <property type="protein sequence ID" value="MDC7684601.1"/>
    <property type="molecule type" value="Genomic_DNA"/>
</dbReference>
<dbReference type="CDD" id="cd01949">
    <property type="entry name" value="GGDEF"/>
    <property type="match status" value="1"/>
</dbReference>
<dbReference type="PROSITE" id="PS50887">
    <property type="entry name" value="GGDEF"/>
    <property type="match status" value="1"/>
</dbReference>
<dbReference type="PANTHER" id="PTHR33121:SF70">
    <property type="entry name" value="SIGNALING PROTEIN YKOW"/>
    <property type="match status" value="1"/>
</dbReference>
<keyword evidence="1" id="KW-0812">Transmembrane</keyword>
<sequence length="662" mass="71836">MASATHDTHLLTAQIRADQLATVRRSVKISIPINIVLSLIIMTVTVYYGHAQSGVLWFATALLINMVRVALCQAPFPGTAAKGAFAGMAKLSVDRHLFIASLAALTSGSVWALMPALCEGYTSAQSGFYLVVICGITAGAVVHGNAYAIIPICFIVPPLMSMAGCLFYAGGFDRIGLACATLLYLGALIRSALESEVMFRYGSQRKNEATTLAGSLKQAHARTTEVAEEMRHRAVHDALTGLLNRSGFAAEVERRVLDNAQPLCLMILDLDGFKSVNDVFGHRAGDDVLVEVARRLKTIARDGFTIARLGGDEFAVLFDADAAPADEIAGRIITAIGQPFDGFDAGRVGVSIGIHHPRDRVSFSEMMVCADTALYAAKNGGRNRFHHFDATLSDRLDMKRDIERDLPRALTEHQLHMWYQPIFSNGGRTFSHFEALLRWEHDKHGWVSPVDIVENAAVLGLSEPLLKYILAEACAMTARLKASGLDKSWIAVNISPREMSRLPVETMVFEALKQAGVSPSMIEIEITEETAMDMRAVEGKLAVLAEGGIRLAIDDFGVGYSSLSSLRHLRVDRLKIDKSFVIGLTDSTSAQVMVQAIVNLGHSLGMEVVAEGVENAETQALLQRFGCRNMQGYHLGRPMSKDAAIEWATKKPTDILPAGQVA</sequence>
<evidence type="ECO:0000256" key="1">
    <source>
        <dbReference type="SAM" id="Phobius"/>
    </source>
</evidence>
<dbReference type="Gene3D" id="3.30.70.270">
    <property type="match status" value="1"/>
</dbReference>
<dbReference type="InterPro" id="IPR001633">
    <property type="entry name" value="EAL_dom"/>
</dbReference>
<feature type="domain" description="EAL" evidence="2">
    <location>
        <begin position="399"/>
        <end position="652"/>
    </location>
</feature>
<evidence type="ECO:0000313" key="5">
    <source>
        <dbReference type="Proteomes" id="UP001214854"/>
    </source>
</evidence>
<dbReference type="InterPro" id="IPR043128">
    <property type="entry name" value="Rev_trsase/Diguanyl_cyclase"/>
</dbReference>
<dbReference type="InterPro" id="IPR029787">
    <property type="entry name" value="Nucleotide_cyclase"/>
</dbReference>
<dbReference type="Pfam" id="PF00990">
    <property type="entry name" value="GGDEF"/>
    <property type="match status" value="1"/>
</dbReference>
<comment type="caution">
    <text evidence="4">The sequence shown here is derived from an EMBL/GenBank/DDBJ whole genome shotgun (WGS) entry which is preliminary data.</text>
</comment>
<reference evidence="4 5" key="1">
    <citation type="submission" date="2023-01" db="EMBL/GenBank/DDBJ databases">
        <title>Novel species of the genus Asticcacaulis isolated from rivers.</title>
        <authorList>
            <person name="Lu H."/>
        </authorList>
    </citation>
    <scope>NUCLEOTIDE SEQUENCE [LARGE SCALE GENOMIC DNA]</scope>
    <source>
        <strain evidence="4 5">BYS171W</strain>
    </source>
</reference>
<dbReference type="SUPFAM" id="SSF55073">
    <property type="entry name" value="Nucleotide cyclase"/>
    <property type="match status" value="1"/>
</dbReference>
<keyword evidence="5" id="KW-1185">Reference proteome</keyword>
<accession>A0ABT5HWY9</accession>
<feature type="transmembrane region" description="Helical" evidence="1">
    <location>
        <begin position="126"/>
        <end position="142"/>
    </location>
</feature>
<dbReference type="NCBIfam" id="TIGR00254">
    <property type="entry name" value="GGDEF"/>
    <property type="match status" value="1"/>
</dbReference>
<keyword evidence="1" id="KW-1133">Transmembrane helix</keyword>
<evidence type="ECO:0000259" key="2">
    <source>
        <dbReference type="PROSITE" id="PS50883"/>
    </source>
</evidence>
<evidence type="ECO:0000259" key="3">
    <source>
        <dbReference type="PROSITE" id="PS50887"/>
    </source>
</evidence>
<dbReference type="Gene3D" id="3.20.20.450">
    <property type="entry name" value="EAL domain"/>
    <property type="match status" value="1"/>
</dbReference>
<gene>
    <name evidence="4" type="ORF">PQU92_15050</name>
</gene>
<dbReference type="Pfam" id="PF00563">
    <property type="entry name" value="EAL"/>
    <property type="match status" value="1"/>
</dbReference>
<proteinExistence type="predicted"/>
<feature type="transmembrane region" description="Helical" evidence="1">
    <location>
        <begin position="55"/>
        <end position="76"/>
    </location>
</feature>
<dbReference type="SUPFAM" id="SSF141868">
    <property type="entry name" value="EAL domain-like"/>
    <property type="match status" value="1"/>
</dbReference>
<keyword evidence="1" id="KW-0472">Membrane</keyword>
<feature type="transmembrane region" description="Helical" evidence="1">
    <location>
        <begin position="97"/>
        <end position="114"/>
    </location>
</feature>
<dbReference type="SMART" id="SM00052">
    <property type="entry name" value="EAL"/>
    <property type="match status" value="1"/>
</dbReference>
<dbReference type="PROSITE" id="PS50883">
    <property type="entry name" value="EAL"/>
    <property type="match status" value="1"/>
</dbReference>
<feature type="transmembrane region" description="Helical" evidence="1">
    <location>
        <begin position="175"/>
        <end position="193"/>
    </location>
</feature>
<dbReference type="SMART" id="SM00267">
    <property type="entry name" value="GGDEF"/>
    <property type="match status" value="1"/>
</dbReference>
<dbReference type="InterPro" id="IPR035919">
    <property type="entry name" value="EAL_sf"/>
</dbReference>
<dbReference type="InterPro" id="IPR050706">
    <property type="entry name" value="Cyclic-di-GMP_PDE-like"/>
</dbReference>
<dbReference type="PANTHER" id="PTHR33121">
    <property type="entry name" value="CYCLIC DI-GMP PHOSPHODIESTERASE PDEF"/>
    <property type="match status" value="1"/>
</dbReference>
<dbReference type="RefSeq" id="WP_272749072.1">
    <property type="nucleotide sequence ID" value="NZ_JAQQKX010000013.1"/>
</dbReference>
<dbReference type="CDD" id="cd01948">
    <property type="entry name" value="EAL"/>
    <property type="match status" value="1"/>
</dbReference>
<dbReference type="InterPro" id="IPR000160">
    <property type="entry name" value="GGDEF_dom"/>
</dbReference>